<dbReference type="Pfam" id="PF08305">
    <property type="entry name" value="NPCBM"/>
    <property type="match status" value="1"/>
</dbReference>
<dbReference type="InterPro" id="IPR013222">
    <property type="entry name" value="Glyco_hyd_98_carb-bd"/>
</dbReference>
<organism evidence="3 4">
    <name type="scientific">Nocardioides anomalus</name>
    <dbReference type="NCBI Taxonomy" id="2712223"/>
    <lineage>
        <taxon>Bacteria</taxon>
        <taxon>Bacillati</taxon>
        <taxon>Actinomycetota</taxon>
        <taxon>Actinomycetes</taxon>
        <taxon>Propionibacteriales</taxon>
        <taxon>Nocardioidaceae</taxon>
        <taxon>Nocardioides</taxon>
    </lineage>
</organism>
<dbReference type="Gene3D" id="2.60.120.1060">
    <property type="entry name" value="NPCBM/NEW2 domain"/>
    <property type="match status" value="1"/>
</dbReference>
<dbReference type="RefSeq" id="WP_165228681.1">
    <property type="nucleotide sequence ID" value="NZ_CP049257.1"/>
</dbReference>
<reference evidence="3 4" key="1">
    <citation type="submission" date="2020-02" db="EMBL/GenBank/DDBJ databases">
        <title>Full genome sequence of Nocardioides sp. R-3366.</title>
        <authorList>
            <person name="Im W.-T."/>
        </authorList>
    </citation>
    <scope>NUCLEOTIDE SEQUENCE [LARGE SCALE GENOMIC DNA]</scope>
    <source>
        <strain evidence="3 4">R-3366</strain>
    </source>
</reference>
<proteinExistence type="predicted"/>
<dbReference type="InterPro" id="IPR008979">
    <property type="entry name" value="Galactose-bd-like_sf"/>
</dbReference>
<dbReference type="KEGG" id="nano:G5V58_03115"/>
<keyword evidence="1" id="KW-0732">Signal</keyword>
<gene>
    <name evidence="3" type="ORF">G5V58_03115</name>
</gene>
<protein>
    <recommendedName>
        <fullName evidence="2">Glycosyl hydrolase family 98 putative carbohydrate-binding module domain-containing protein</fullName>
    </recommendedName>
</protein>
<keyword evidence="4" id="KW-1185">Reference proteome</keyword>
<evidence type="ECO:0000256" key="1">
    <source>
        <dbReference type="SAM" id="SignalP"/>
    </source>
</evidence>
<evidence type="ECO:0000313" key="4">
    <source>
        <dbReference type="Proteomes" id="UP000502996"/>
    </source>
</evidence>
<dbReference type="InterPro" id="IPR038637">
    <property type="entry name" value="NPCBM_sf"/>
</dbReference>
<dbReference type="AlphaFoldDB" id="A0A6G6W9L0"/>
<accession>A0A6G6W9L0</accession>
<feature type="domain" description="Glycosyl hydrolase family 98 putative carbohydrate-binding module" evidence="2">
    <location>
        <begin position="159"/>
        <end position="250"/>
    </location>
</feature>
<evidence type="ECO:0000259" key="2">
    <source>
        <dbReference type="Pfam" id="PF08305"/>
    </source>
</evidence>
<feature type="signal peptide" evidence="1">
    <location>
        <begin position="1"/>
        <end position="27"/>
    </location>
</feature>
<evidence type="ECO:0000313" key="3">
    <source>
        <dbReference type="EMBL" id="QIG41906.1"/>
    </source>
</evidence>
<sequence>MHRRNLVASTVLALSAALTLTATSADAADAAPASQARAGSYTVTADVNKTEPESGQKVTITGTVKPAAPGAQVRVQVRYAGQKTWKTLGQARLSRSGSYRFKDQVTSVRERRYRVVKPADARRAQGTARTAKVTVFGWRDLTSIGAVPGGTLYEGGGATIAGSHYPSSLRGGNQTASSAIEFNLNRDCKTLDATVGIDDASASGSSATLTLAADGTQRFQGTFGLAQAQHVVSDVTGVFRISLSATQTGGAYAAVGSPKVLCSF</sequence>
<dbReference type="SUPFAM" id="SSF49785">
    <property type="entry name" value="Galactose-binding domain-like"/>
    <property type="match status" value="1"/>
</dbReference>
<dbReference type="Proteomes" id="UP000502996">
    <property type="component" value="Chromosome"/>
</dbReference>
<dbReference type="EMBL" id="CP049257">
    <property type="protein sequence ID" value="QIG41906.1"/>
    <property type="molecule type" value="Genomic_DNA"/>
</dbReference>
<name>A0A6G6W9L0_9ACTN</name>
<feature type="chain" id="PRO_5026007677" description="Glycosyl hydrolase family 98 putative carbohydrate-binding module domain-containing protein" evidence="1">
    <location>
        <begin position="28"/>
        <end position="264"/>
    </location>
</feature>